<dbReference type="AlphaFoldDB" id="A0A0E0Q8H5"/>
<dbReference type="Pfam" id="PF12796">
    <property type="entry name" value="Ank_2"/>
    <property type="match status" value="1"/>
</dbReference>
<keyword evidence="4 8" id="KW-1133">Transmembrane helix</keyword>
<feature type="transmembrane region" description="Helical" evidence="8">
    <location>
        <begin position="721"/>
        <end position="745"/>
    </location>
</feature>
<sequence length="752" mass="80546">MAGVLKTADEATQAPAVSPISTAEAYAPPVGTLLDPKLFMAASRGDNNGLKELLGPDDDEVVIVDVDPVPAAPSSSSASGSSHHQLQQLDDHGVTSNEGDSLLHVVATRSGGGDGDRFVACANTIYYHGSSNGALLAARNHKGDTPLHCAARAGGARMVACLVALKTAEVVAAPAGDGPGVEEFLRMRNQCGETALHQAVRAACTACIDELLLVDPMLATVPQEGEGGASPFYLAFSLGKLDIARHLLDKTNGQLSYSGLDGQNVLHAAISRGQGVGIPKYTLTVEEVLGTLNIPLPSTAFHFNLVHCSHYGWEGDRAIRVPLVSHLAQQRDHQTGSTPLHLAASLEGWPYVGILSKWFPDVWPRPKSAVALLLEANTCAAYQPDAEGLYPIHVAALADSLDVVRTMLQKCPDCATLRDAKGRTFLHSAVEAEGYRVVEYACRRMPKEFSSVLNMQDNNGDTALHRAVHLGNLPVFNCLTRNPHVHLNIPNKYELTPLDLSWITVPSSFYYDSNPRGLIQLSLQFVGAPCGASRPDLLSQKHIPKIDNDKVSAHLTNASQMLGIVSVLVATVTFASAFTLPGGYQTGSDNAAGTPLLAGSYAFDAFILSDTLAFICSCMATFSLIFAGVPAKDISIRCRYFEISALLLRSSGRSFVVAFALGLYLVLAPVAHTIATAVCVIIFVSSLYGNSEAWQILRVADMARARLGTRMHVAWTLGLTFYNVFVNLFLNFWSFIIIFGLPAVIRKVHARE</sequence>
<proteinExistence type="predicted"/>
<evidence type="ECO:0000256" key="2">
    <source>
        <dbReference type="ARBA" id="ARBA00022692"/>
    </source>
</evidence>
<dbReference type="PANTHER" id="PTHR24186:SF50">
    <property type="entry name" value="ANKYRIN REPEAT-CONTAINING PROTEIN ITN1-LIKE ISOFORM X1"/>
    <property type="match status" value="1"/>
</dbReference>
<evidence type="ECO:0000256" key="4">
    <source>
        <dbReference type="ARBA" id="ARBA00022989"/>
    </source>
</evidence>
<dbReference type="InterPro" id="IPR002110">
    <property type="entry name" value="Ankyrin_rpt"/>
</dbReference>
<dbReference type="Pfam" id="PF00023">
    <property type="entry name" value="Ank"/>
    <property type="match status" value="2"/>
</dbReference>
<protein>
    <recommendedName>
        <fullName evidence="9">PGG domain-containing protein</fullName>
    </recommendedName>
</protein>
<dbReference type="Gramene" id="ORUFI07G15300.1">
    <property type="protein sequence ID" value="ORUFI07G15300.1"/>
    <property type="gene ID" value="ORUFI07G15300"/>
</dbReference>
<keyword evidence="3" id="KW-0677">Repeat</keyword>
<keyword evidence="11" id="KW-1185">Reference proteome</keyword>
<organism evidence="10 11">
    <name type="scientific">Oryza rufipogon</name>
    <name type="common">Brownbeard rice</name>
    <name type="synonym">Asian wild rice</name>
    <dbReference type="NCBI Taxonomy" id="4529"/>
    <lineage>
        <taxon>Eukaryota</taxon>
        <taxon>Viridiplantae</taxon>
        <taxon>Streptophyta</taxon>
        <taxon>Embryophyta</taxon>
        <taxon>Tracheophyta</taxon>
        <taxon>Spermatophyta</taxon>
        <taxon>Magnoliopsida</taxon>
        <taxon>Liliopsida</taxon>
        <taxon>Poales</taxon>
        <taxon>Poaceae</taxon>
        <taxon>BOP clade</taxon>
        <taxon>Oryzoideae</taxon>
        <taxon>Oryzeae</taxon>
        <taxon>Oryzinae</taxon>
        <taxon>Oryza</taxon>
    </lineage>
</organism>
<evidence type="ECO:0000313" key="11">
    <source>
        <dbReference type="Proteomes" id="UP000008022"/>
    </source>
</evidence>
<dbReference type="OMA" id="ICSCMAT"/>
<dbReference type="SUPFAM" id="SSF48403">
    <property type="entry name" value="Ankyrin repeat"/>
    <property type="match status" value="1"/>
</dbReference>
<evidence type="ECO:0000256" key="8">
    <source>
        <dbReference type="SAM" id="Phobius"/>
    </source>
</evidence>
<dbReference type="Proteomes" id="UP000008022">
    <property type="component" value="Unassembled WGS sequence"/>
</dbReference>
<feature type="compositionally biased region" description="Low complexity" evidence="7">
    <location>
        <begin position="69"/>
        <end position="82"/>
    </location>
</feature>
<feature type="transmembrane region" description="Helical" evidence="8">
    <location>
        <begin position="601"/>
        <end position="629"/>
    </location>
</feature>
<reference evidence="11" key="1">
    <citation type="submission" date="2013-06" db="EMBL/GenBank/DDBJ databases">
        <authorList>
            <person name="Zhao Q."/>
        </authorList>
    </citation>
    <scope>NUCLEOTIDE SEQUENCE</scope>
    <source>
        <strain evidence="11">cv. W1943</strain>
    </source>
</reference>
<feature type="compositionally biased region" description="Polar residues" evidence="7">
    <location>
        <begin position="83"/>
        <end position="97"/>
    </location>
</feature>
<dbReference type="eggNOG" id="KOG0504">
    <property type="taxonomic scope" value="Eukaryota"/>
</dbReference>
<dbReference type="FunFam" id="1.25.40.20:FF:000378">
    <property type="entry name" value="Ankyrin-like protein"/>
    <property type="match status" value="1"/>
</dbReference>
<dbReference type="Gene3D" id="1.25.40.20">
    <property type="entry name" value="Ankyrin repeat-containing domain"/>
    <property type="match status" value="3"/>
</dbReference>
<dbReference type="InterPro" id="IPR036770">
    <property type="entry name" value="Ankyrin_rpt-contain_sf"/>
</dbReference>
<evidence type="ECO:0000256" key="5">
    <source>
        <dbReference type="ARBA" id="ARBA00023043"/>
    </source>
</evidence>
<accession>A0A0E0Q8H5</accession>
<reference evidence="10" key="2">
    <citation type="submission" date="2015-06" db="UniProtKB">
        <authorList>
            <consortium name="EnsemblPlants"/>
        </authorList>
    </citation>
    <scope>IDENTIFICATION</scope>
</reference>
<feature type="domain" description="PGG" evidence="9">
    <location>
        <begin position="554"/>
        <end position="666"/>
    </location>
</feature>
<dbReference type="STRING" id="4529.A0A0E0Q8H5"/>
<dbReference type="SMART" id="SM00248">
    <property type="entry name" value="ANK"/>
    <property type="match status" value="6"/>
</dbReference>
<dbReference type="Pfam" id="PF13962">
    <property type="entry name" value="PGG"/>
    <property type="match status" value="1"/>
</dbReference>
<keyword evidence="5" id="KW-0040">ANK repeat</keyword>
<evidence type="ECO:0000313" key="10">
    <source>
        <dbReference type="EnsemblPlants" id="ORUFI07G15300.1"/>
    </source>
</evidence>
<dbReference type="EnsemblPlants" id="ORUFI07G15300.1">
    <property type="protein sequence ID" value="ORUFI07G15300.1"/>
    <property type="gene ID" value="ORUFI07G15300"/>
</dbReference>
<comment type="subcellular location">
    <subcellularLocation>
        <location evidence="1">Membrane</location>
        <topology evidence="1">Multi-pass membrane protein</topology>
    </subcellularLocation>
</comment>
<dbReference type="PANTHER" id="PTHR24186">
    <property type="entry name" value="PROTEIN PHOSPHATASE 1 REGULATORY SUBUNIT"/>
    <property type="match status" value="1"/>
</dbReference>
<feature type="transmembrane region" description="Helical" evidence="8">
    <location>
        <begin position="655"/>
        <end position="688"/>
    </location>
</feature>
<evidence type="ECO:0000259" key="9">
    <source>
        <dbReference type="Pfam" id="PF13962"/>
    </source>
</evidence>
<feature type="region of interest" description="Disordered" evidence="7">
    <location>
        <begin position="69"/>
        <end position="97"/>
    </location>
</feature>
<evidence type="ECO:0000256" key="3">
    <source>
        <dbReference type="ARBA" id="ARBA00022737"/>
    </source>
</evidence>
<evidence type="ECO:0000256" key="1">
    <source>
        <dbReference type="ARBA" id="ARBA00004141"/>
    </source>
</evidence>
<name>A0A0E0Q8H5_ORYRU</name>
<keyword evidence="6 8" id="KW-0472">Membrane</keyword>
<dbReference type="InterPro" id="IPR026961">
    <property type="entry name" value="PGG_dom"/>
</dbReference>
<dbReference type="GO" id="GO:0005886">
    <property type="term" value="C:plasma membrane"/>
    <property type="evidence" value="ECO:0007669"/>
    <property type="project" value="TreeGrafter"/>
</dbReference>
<evidence type="ECO:0000256" key="6">
    <source>
        <dbReference type="ARBA" id="ARBA00023136"/>
    </source>
</evidence>
<keyword evidence="2 8" id="KW-0812">Transmembrane</keyword>
<dbReference type="HOGENOM" id="CLU_000134_36_5_1"/>
<evidence type="ECO:0000256" key="7">
    <source>
        <dbReference type="SAM" id="MobiDB-lite"/>
    </source>
</evidence>